<dbReference type="CDD" id="cd05162">
    <property type="entry name" value="PWWP"/>
    <property type="match status" value="1"/>
</dbReference>
<feature type="compositionally biased region" description="Basic and acidic residues" evidence="1">
    <location>
        <begin position="473"/>
        <end position="495"/>
    </location>
</feature>
<gene>
    <name evidence="3" type="ORF">GH714_039386</name>
</gene>
<evidence type="ECO:0000313" key="3">
    <source>
        <dbReference type="EMBL" id="KAF2289975.1"/>
    </source>
</evidence>
<dbReference type="SUPFAM" id="SSF63748">
    <property type="entry name" value="Tudor/PWWP/MBT"/>
    <property type="match status" value="1"/>
</dbReference>
<keyword evidence="4" id="KW-1185">Reference proteome</keyword>
<feature type="compositionally biased region" description="Basic and acidic residues" evidence="1">
    <location>
        <begin position="584"/>
        <end position="594"/>
    </location>
</feature>
<feature type="region of interest" description="Disordered" evidence="1">
    <location>
        <begin position="573"/>
        <end position="597"/>
    </location>
</feature>
<dbReference type="PANTHER" id="PTHR42851">
    <property type="entry name" value="ALDOLASE-RELATED"/>
    <property type="match status" value="1"/>
</dbReference>
<feature type="region of interest" description="Disordered" evidence="1">
    <location>
        <begin position="468"/>
        <end position="517"/>
    </location>
</feature>
<dbReference type="Gene3D" id="2.30.30.140">
    <property type="match status" value="1"/>
</dbReference>
<dbReference type="Proteomes" id="UP000467840">
    <property type="component" value="Chromosome 8"/>
</dbReference>
<evidence type="ECO:0000313" key="4">
    <source>
        <dbReference type="Proteomes" id="UP000467840"/>
    </source>
</evidence>
<dbReference type="InterPro" id="IPR000313">
    <property type="entry name" value="PWWP_dom"/>
</dbReference>
<dbReference type="InterPro" id="IPR053063">
    <property type="entry name" value="PWWP_domain_containing_PDP"/>
</dbReference>
<proteinExistence type="predicted"/>
<dbReference type="EMBL" id="JAAGAX010000016">
    <property type="protein sequence ID" value="KAF2289975.1"/>
    <property type="molecule type" value="Genomic_DNA"/>
</dbReference>
<comment type="caution">
    <text evidence="3">The sequence shown here is derived from an EMBL/GenBank/DDBJ whole genome shotgun (WGS) entry which is preliminary data.</text>
</comment>
<protein>
    <recommendedName>
        <fullName evidence="2">PWWP domain-containing protein</fullName>
    </recommendedName>
</protein>
<dbReference type="PROSITE" id="PS50812">
    <property type="entry name" value="PWWP"/>
    <property type="match status" value="1"/>
</dbReference>
<dbReference type="PANTHER" id="PTHR42851:SF19">
    <property type="entry name" value="PWWP DOMAIN-CONTAINING PROTEIN 2-RELATED"/>
    <property type="match status" value="1"/>
</dbReference>
<dbReference type="Pfam" id="PF00855">
    <property type="entry name" value="PWWP"/>
    <property type="match status" value="1"/>
</dbReference>
<reference evidence="3 4" key="1">
    <citation type="journal article" date="2020" name="Mol. Plant">
        <title>The Chromosome-Based Rubber Tree Genome Provides New Insights into Spurge Genome Evolution and Rubber Biosynthesis.</title>
        <authorList>
            <person name="Liu J."/>
            <person name="Shi C."/>
            <person name="Shi C.C."/>
            <person name="Li W."/>
            <person name="Zhang Q.J."/>
            <person name="Zhang Y."/>
            <person name="Li K."/>
            <person name="Lu H.F."/>
            <person name="Shi C."/>
            <person name="Zhu S.T."/>
            <person name="Xiao Z.Y."/>
            <person name="Nan H."/>
            <person name="Yue Y."/>
            <person name="Zhu X.G."/>
            <person name="Wu Y."/>
            <person name="Hong X.N."/>
            <person name="Fan G.Y."/>
            <person name="Tong Y."/>
            <person name="Zhang D."/>
            <person name="Mao C.L."/>
            <person name="Liu Y.L."/>
            <person name="Hao S.J."/>
            <person name="Liu W.Q."/>
            <person name="Lv M.Q."/>
            <person name="Zhang H.B."/>
            <person name="Liu Y."/>
            <person name="Hu-Tang G.R."/>
            <person name="Wang J.P."/>
            <person name="Wang J.H."/>
            <person name="Sun Y.H."/>
            <person name="Ni S.B."/>
            <person name="Chen W.B."/>
            <person name="Zhang X.C."/>
            <person name="Jiao Y.N."/>
            <person name="Eichler E.E."/>
            <person name="Li G.H."/>
            <person name="Liu X."/>
            <person name="Gao L.Z."/>
        </authorList>
    </citation>
    <scope>NUCLEOTIDE SEQUENCE [LARGE SCALE GENOMIC DNA]</scope>
    <source>
        <strain evidence="4">cv. GT1</strain>
        <tissue evidence="3">Leaf</tissue>
    </source>
</reference>
<accession>A0A6A6KNW8</accession>
<dbReference type="SMART" id="SM00293">
    <property type="entry name" value="PWWP"/>
    <property type="match status" value="1"/>
</dbReference>
<feature type="region of interest" description="Disordered" evidence="1">
    <location>
        <begin position="931"/>
        <end position="950"/>
    </location>
</feature>
<sequence>MSANLDPIDLNSDVVSVEPEDDVHGVSILEPTVKLRLSDAETLTDSYGQTQKPVVDQVRNFEEANDLKGVIVDGLGNGDLERETESVDRGITLETEIGSVERESNTVVDVSSGVVLQVIETSHGEVEENHSGQVKKEVKVGIPSSSAFEDSIQVQNAGNSGPLPGVVDVLVKEASANFLLPLQDVGEVCKEVTSDCTGFQAMELDDQANTSEVICQENDDNNKSGALNLVVDLNPYVSIDGNDLGNVNVKVSASKLEFSVSDLVWGKVRSHPWWPGQIFDPSDSSEKAKKYFKRDSYLIAYFGDQTFAWNEPSMIKPFRSHFSQMEKQNNSEEFHYAIDCALDEVSRRVEFGLSCRCICEYSKINTQIIVNAGIREDSSRRVGGDSFSGADAFEPAKLVDYIKALGLLPFGLIDRLEFVTTQAQLLAFCRWKGFSQLPEFQILGTLLLSDTEIAQLVPVEGKCCSELNENPGAEDKDDKHASSGKVESKCLDHSTPKRNGLGIRATNKVTSPSSGKKRKAVDSIYDDSLVNHSKILSSSGGGINPSSQPKRTYRVGDSILRVASQLFEPTPISKSVNGVSPDSAIRDESNEKSLSRKSQGKKLFQIENSSFYEMVSQLCLVARDPMDVCSFLKSVVSFFVEFRNSVCLEHLNSLQHKSSFLEFLFADNIGKESSNSETETCESEYAKDSCLQDMIIQSVPKELPSPENQNGAVDMPPESTTKKVIPLIELQPTAQSSPNLDSEHQGAGEILDMEAMKPVDHSEENCNDHSPTALILNFTGLDSIPSESNLNKIFSRFGRVKESETEVLKKSNRVKVVFYRRDDAETAFSSAGKYSIFGPSLDKDACGWFKASASVLLYWLPVNRHSDKAMCGGGTLKDDLFGDIRASIQKSSKGSNAAVSHGKAGSGVNEGQLIKSSEKVDIVVQKKSGLMNEESTSSVRKPPNRAGRVSPISTTATKRASLGANRVKMEKDSAKYSLVIQINQRI</sequence>
<evidence type="ECO:0000259" key="2">
    <source>
        <dbReference type="PROSITE" id="PS50812"/>
    </source>
</evidence>
<feature type="domain" description="PWWP" evidence="2">
    <location>
        <begin position="260"/>
        <end position="321"/>
    </location>
</feature>
<name>A0A6A6KNW8_HEVBR</name>
<evidence type="ECO:0000256" key="1">
    <source>
        <dbReference type="SAM" id="MobiDB-lite"/>
    </source>
</evidence>
<organism evidence="3 4">
    <name type="scientific">Hevea brasiliensis</name>
    <name type="common">Para rubber tree</name>
    <name type="synonym">Siphonia brasiliensis</name>
    <dbReference type="NCBI Taxonomy" id="3981"/>
    <lineage>
        <taxon>Eukaryota</taxon>
        <taxon>Viridiplantae</taxon>
        <taxon>Streptophyta</taxon>
        <taxon>Embryophyta</taxon>
        <taxon>Tracheophyta</taxon>
        <taxon>Spermatophyta</taxon>
        <taxon>Magnoliopsida</taxon>
        <taxon>eudicotyledons</taxon>
        <taxon>Gunneridae</taxon>
        <taxon>Pentapetalae</taxon>
        <taxon>rosids</taxon>
        <taxon>fabids</taxon>
        <taxon>Malpighiales</taxon>
        <taxon>Euphorbiaceae</taxon>
        <taxon>Crotonoideae</taxon>
        <taxon>Micrandreae</taxon>
        <taxon>Hevea</taxon>
    </lineage>
</organism>
<dbReference type="AlphaFoldDB" id="A0A6A6KNW8"/>